<keyword evidence="1" id="KW-0812">Transmembrane</keyword>
<accession>A0ABU0E3M6</accession>
<evidence type="ECO:0000313" key="3">
    <source>
        <dbReference type="Proteomes" id="UP001230220"/>
    </source>
</evidence>
<evidence type="ECO:0000256" key="1">
    <source>
        <dbReference type="SAM" id="Phobius"/>
    </source>
</evidence>
<gene>
    <name evidence="2" type="ORF">J2S15_002251</name>
</gene>
<evidence type="ECO:0008006" key="4">
    <source>
        <dbReference type="Google" id="ProtNLM"/>
    </source>
</evidence>
<dbReference type="RefSeq" id="WP_307408285.1">
    <property type="nucleotide sequence ID" value="NZ_JAUSUR010000004.1"/>
</dbReference>
<keyword evidence="1" id="KW-0472">Membrane</keyword>
<protein>
    <recommendedName>
        <fullName evidence="4">DUF3784 domain-containing protein</fullName>
    </recommendedName>
</protein>
<dbReference type="Proteomes" id="UP001230220">
    <property type="component" value="Unassembled WGS sequence"/>
</dbReference>
<comment type="caution">
    <text evidence="2">The sequence shown here is derived from an EMBL/GenBank/DDBJ whole genome shotgun (WGS) entry which is preliminary data.</text>
</comment>
<dbReference type="EMBL" id="JAUSUR010000004">
    <property type="protein sequence ID" value="MDQ0361501.1"/>
    <property type="molecule type" value="Genomic_DNA"/>
</dbReference>
<organism evidence="2 3">
    <name type="scientific">Breznakia pachnodae</name>
    <dbReference type="NCBI Taxonomy" id="265178"/>
    <lineage>
        <taxon>Bacteria</taxon>
        <taxon>Bacillati</taxon>
        <taxon>Bacillota</taxon>
        <taxon>Erysipelotrichia</taxon>
        <taxon>Erysipelotrichales</taxon>
        <taxon>Erysipelotrichaceae</taxon>
        <taxon>Breznakia</taxon>
    </lineage>
</organism>
<name>A0ABU0E3M6_9FIRM</name>
<sequence length="122" mass="13971">MKTRINEYGEREYVSEGMGDEVISYFLIFGPTVWKLSKKIMELIYGKGIFDKNKSPELKAKLKRRKGLINGPIFLLLAFRATIALFTTTISMIGIVTWLVVIAGCVYYNIDNYKSIMKMLSN</sequence>
<evidence type="ECO:0000313" key="2">
    <source>
        <dbReference type="EMBL" id="MDQ0361501.1"/>
    </source>
</evidence>
<feature type="transmembrane region" description="Helical" evidence="1">
    <location>
        <begin position="92"/>
        <end position="110"/>
    </location>
</feature>
<proteinExistence type="predicted"/>
<feature type="transmembrane region" description="Helical" evidence="1">
    <location>
        <begin position="67"/>
        <end position="86"/>
    </location>
</feature>
<keyword evidence="3" id="KW-1185">Reference proteome</keyword>
<reference evidence="2 3" key="1">
    <citation type="submission" date="2023-07" db="EMBL/GenBank/DDBJ databases">
        <title>Genomic Encyclopedia of Type Strains, Phase IV (KMG-IV): sequencing the most valuable type-strain genomes for metagenomic binning, comparative biology and taxonomic classification.</title>
        <authorList>
            <person name="Goeker M."/>
        </authorList>
    </citation>
    <scope>NUCLEOTIDE SEQUENCE [LARGE SCALE GENOMIC DNA]</scope>
    <source>
        <strain evidence="2 3">DSM 16784</strain>
    </source>
</reference>
<keyword evidence="1" id="KW-1133">Transmembrane helix</keyword>